<dbReference type="Gene3D" id="3.40.30.10">
    <property type="entry name" value="Glutaredoxin"/>
    <property type="match status" value="1"/>
</dbReference>
<feature type="region of interest" description="Disordered" evidence="1">
    <location>
        <begin position="354"/>
        <end position="373"/>
    </location>
</feature>
<dbReference type="SUPFAM" id="SSF54236">
    <property type="entry name" value="Ubiquitin-like"/>
    <property type="match status" value="1"/>
</dbReference>
<dbReference type="InterPro" id="IPR036249">
    <property type="entry name" value="Thioredoxin-like_sf"/>
</dbReference>
<dbReference type="AlphaFoldDB" id="A0A1I7ZLR6"/>
<dbReference type="Gene3D" id="1.10.8.10">
    <property type="entry name" value="DNA helicase RuvA subunit, C-terminal domain"/>
    <property type="match status" value="1"/>
</dbReference>
<evidence type="ECO:0000313" key="4">
    <source>
        <dbReference type="WBParaSite" id="L893_g27712.t1"/>
    </source>
</evidence>
<evidence type="ECO:0000256" key="1">
    <source>
        <dbReference type="SAM" id="MobiDB-lite"/>
    </source>
</evidence>
<dbReference type="SUPFAM" id="SSF52833">
    <property type="entry name" value="Thioredoxin-like"/>
    <property type="match status" value="1"/>
</dbReference>
<dbReference type="PROSITE" id="PS50033">
    <property type="entry name" value="UBX"/>
    <property type="match status" value="1"/>
</dbReference>
<protein>
    <submittedName>
        <fullName evidence="4">UBX domain-containing protein</fullName>
    </submittedName>
</protein>
<dbReference type="GO" id="GO:0043130">
    <property type="term" value="F:ubiquitin binding"/>
    <property type="evidence" value="ECO:0007669"/>
    <property type="project" value="TreeGrafter"/>
</dbReference>
<feature type="domain" description="UBX" evidence="2">
    <location>
        <begin position="409"/>
        <end position="486"/>
    </location>
</feature>
<dbReference type="Pfam" id="PF14555">
    <property type="entry name" value="UBA_4"/>
    <property type="match status" value="1"/>
</dbReference>
<sequence length="491" mass="55436">MINDAVAEENVIQFMGITGCTEESEARHYLEACDNDVSNALNLYFAQQSRSTVQTRTRDCINGGASTSRAGDRPSRNNADPDDVRAPIAPVRGPIVEQSFEQTYRSRNAHAAGPDGVFHHFGSDFRAEAEEQYRAMQRRLLGRENEDGEDAARHGEIENRRAEKERSLRDIFQPPYDIMFKGDWEMVRVQADKAGKWLLVNIQDPAEFASQVLNRDVWSNSAIKEIVKGNFLFWQVFRESAEGSRIKTYYKITTFPAIFIIDPRTGELVERLRVTDAISMCDDLTTFLDRFPDFITHDRVQFGYTQAPAAASNGASAANGNNAKETTVASSSGWTDGRAAYENRKRKIESLDHCIEDDPNKPGPSRRAKKQKQTVEKAVEEITDLIKNGHKLTADDSESWKSYIGEASPDTVDLAIVLRMPNGERHSITVPDSTKLKALFAFISGLGYSTTNHILVLSYPKREYSTNESDMTLREIKFSRRELIHVEKKYN</sequence>
<dbReference type="PANTHER" id="PTHR23322:SF6">
    <property type="entry name" value="UBX DOMAIN-CONTAINING PROTEIN 7"/>
    <property type="match status" value="1"/>
</dbReference>
<feature type="region of interest" description="Disordered" evidence="1">
    <location>
        <begin position="55"/>
        <end position="91"/>
    </location>
</feature>
<dbReference type="SUPFAM" id="SSF46934">
    <property type="entry name" value="UBA-like"/>
    <property type="match status" value="1"/>
</dbReference>
<organism evidence="3 4">
    <name type="scientific">Steinernema glaseri</name>
    <dbReference type="NCBI Taxonomy" id="37863"/>
    <lineage>
        <taxon>Eukaryota</taxon>
        <taxon>Metazoa</taxon>
        <taxon>Ecdysozoa</taxon>
        <taxon>Nematoda</taxon>
        <taxon>Chromadorea</taxon>
        <taxon>Rhabditida</taxon>
        <taxon>Tylenchina</taxon>
        <taxon>Panagrolaimomorpha</taxon>
        <taxon>Strongyloidoidea</taxon>
        <taxon>Steinernematidae</taxon>
        <taxon>Steinernema</taxon>
    </lineage>
</organism>
<dbReference type="InterPro" id="IPR029071">
    <property type="entry name" value="Ubiquitin-like_domsf"/>
</dbReference>
<feature type="region of interest" description="Disordered" evidence="1">
    <location>
        <begin position="311"/>
        <end position="335"/>
    </location>
</feature>
<dbReference type="Pfam" id="PF00789">
    <property type="entry name" value="UBX"/>
    <property type="match status" value="1"/>
</dbReference>
<dbReference type="InterPro" id="IPR001012">
    <property type="entry name" value="UBX_dom"/>
</dbReference>
<dbReference type="InterPro" id="IPR050730">
    <property type="entry name" value="UBX_domain-protein"/>
</dbReference>
<accession>A0A1I7ZLR6</accession>
<dbReference type="GO" id="GO:0043161">
    <property type="term" value="P:proteasome-mediated ubiquitin-dependent protein catabolic process"/>
    <property type="evidence" value="ECO:0007669"/>
    <property type="project" value="TreeGrafter"/>
</dbReference>
<keyword evidence="3" id="KW-1185">Reference proteome</keyword>
<feature type="region of interest" description="Disordered" evidence="1">
    <location>
        <begin position="142"/>
        <end position="164"/>
    </location>
</feature>
<name>A0A1I7ZLR6_9BILA</name>
<dbReference type="PANTHER" id="PTHR23322">
    <property type="entry name" value="FAS-ASSOCIATED PROTEIN"/>
    <property type="match status" value="1"/>
</dbReference>
<dbReference type="CDD" id="cd14273">
    <property type="entry name" value="UBA_TAP-C_like"/>
    <property type="match status" value="1"/>
</dbReference>
<dbReference type="Pfam" id="PF13899">
    <property type="entry name" value="Thioredoxin_7"/>
    <property type="match status" value="1"/>
</dbReference>
<feature type="compositionally biased region" description="Polar residues" evidence="1">
    <location>
        <begin position="324"/>
        <end position="334"/>
    </location>
</feature>
<dbReference type="SMART" id="SM00594">
    <property type="entry name" value="UAS"/>
    <property type="match status" value="1"/>
</dbReference>
<dbReference type="InterPro" id="IPR009060">
    <property type="entry name" value="UBA-like_sf"/>
</dbReference>
<feature type="compositionally biased region" description="Low complexity" evidence="1">
    <location>
        <begin position="311"/>
        <end position="323"/>
    </location>
</feature>
<dbReference type="Gene3D" id="3.10.20.90">
    <property type="entry name" value="Phosphatidylinositol 3-kinase Catalytic Subunit, Chain A, domain 1"/>
    <property type="match status" value="1"/>
</dbReference>
<dbReference type="Proteomes" id="UP000095287">
    <property type="component" value="Unplaced"/>
</dbReference>
<dbReference type="GO" id="GO:0005634">
    <property type="term" value="C:nucleus"/>
    <property type="evidence" value="ECO:0007669"/>
    <property type="project" value="TreeGrafter"/>
</dbReference>
<dbReference type="InterPro" id="IPR006577">
    <property type="entry name" value="UAS"/>
</dbReference>
<evidence type="ECO:0000313" key="3">
    <source>
        <dbReference type="Proteomes" id="UP000095287"/>
    </source>
</evidence>
<reference evidence="4" key="1">
    <citation type="submission" date="2016-11" db="UniProtKB">
        <authorList>
            <consortium name="WormBaseParasite"/>
        </authorList>
    </citation>
    <scope>IDENTIFICATION</scope>
</reference>
<dbReference type="CDD" id="cd02958">
    <property type="entry name" value="UAS"/>
    <property type="match status" value="1"/>
</dbReference>
<dbReference type="WBParaSite" id="L893_g27712.t1">
    <property type="protein sequence ID" value="L893_g27712.t1"/>
    <property type="gene ID" value="L893_g27712"/>
</dbReference>
<evidence type="ECO:0000259" key="2">
    <source>
        <dbReference type="PROSITE" id="PS50033"/>
    </source>
</evidence>
<proteinExistence type="predicted"/>